<evidence type="ECO:0000313" key="4">
    <source>
        <dbReference type="EMBL" id="CAL4066162.1"/>
    </source>
</evidence>
<dbReference type="InterPro" id="IPR052097">
    <property type="entry name" value="SET-MYND_domain_protein"/>
</dbReference>
<dbReference type="GO" id="GO:0005634">
    <property type="term" value="C:nucleus"/>
    <property type="evidence" value="ECO:0007669"/>
    <property type="project" value="TreeGrafter"/>
</dbReference>
<keyword evidence="1" id="KW-0489">Methyltransferase</keyword>
<dbReference type="PANTHER" id="PTHR46165:SF2">
    <property type="entry name" value="SET AND MYND DOMAIN-CONTAINING PROTEIN 4"/>
    <property type="match status" value="1"/>
</dbReference>
<sequence length="354" mass="41213">MDPEVYFHQLTNQTAVAPGIRRQWTQILDDYMIKRVRDLVEESPDAFDNETKFKLAYQFMSRNIPSNVQTERFSKFCTALIISGKAEDFMKRFEKLKTENNVDEMFRYIQSTEESSHFICNEIIKDSKSEELAILLRKEGNDFYQKKKLEKALRKYNLSLMAAPHPNDDENIDKKHDRYIALSMSYANRSALLLELKEYDKCLNDIDRASKFGYPDDLKNKLLIRKAKGLIAMNRNQEASALVDECLKYMKTLSITDSKMKATTDHLRELKEKSSQNQEASISKVESQDKEYKIFEMRDLTTDQLIFAYQCPFPPCITSDKHHKAIPSFSSCLSLKHSDEKGRYIVANRNINPG</sequence>
<dbReference type="Gene3D" id="1.25.40.10">
    <property type="entry name" value="Tetratricopeptide repeat domain"/>
    <property type="match status" value="1"/>
</dbReference>
<keyword evidence="5" id="KW-1185">Reference proteome</keyword>
<evidence type="ECO:0000256" key="1">
    <source>
        <dbReference type="ARBA" id="ARBA00022603"/>
    </source>
</evidence>
<dbReference type="AlphaFoldDB" id="A0AAV2PW43"/>
<keyword evidence="2" id="KW-0808">Transferase</keyword>
<dbReference type="EMBL" id="CAXKWB010002085">
    <property type="protein sequence ID" value="CAL4066162.1"/>
    <property type="molecule type" value="Genomic_DNA"/>
</dbReference>
<dbReference type="GO" id="GO:0005737">
    <property type="term" value="C:cytoplasm"/>
    <property type="evidence" value="ECO:0007669"/>
    <property type="project" value="TreeGrafter"/>
</dbReference>
<protein>
    <submittedName>
        <fullName evidence="4">Uncharacterized protein</fullName>
    </submittedName>
</protein>
<dbReference type="PANTHER" id="PTHR46165">
    <property type="entry name" value="SET AND MYND DOMAIN-CONTAINING PROTEIN 4"/>
    <property type="match status" value="1"/>
</dbReference>
<evidence type="ECO:0000313" key="5">
    <source>
        <dbReference type="Proteomes" id="UP001497623"/>
    </source>
</evidence>
<dbReference type="SUPFAM" id="SSF48452">
    <property type="entry name" value="TPR-like"/>
    <property type="match status" value="1"/>
</dbReference>
<dbReference type="InterPro" id="IPR011990">
    <property type="entry name" value="TPR-like_helical_dom_sf"/>
</dbReference>
<evidence type="ECO:0000256" key="3">
    <source>
        <dbReference type="ARBA" id="ARBA00022691"/>
    </source>
</evidence>
<reference evidence="4 5" key="1">
    <citation type="submission" date="2024-05" db="EMBL/GenBank/DDBJ databases">
        <authorList>
            <person name="Wallberg A."/>
        </authorList>
    </citation>
    <scope>NUCLEOTIDE SEQUENCE [LARGE SCALE GENOMIC DNA]</scope>
</reference>
<proteinExistence type="predicted"/>
<keyword evidence="3" id="KW-0949">S-adenosyl-L-methionine</keyword>
<dbReference type="GO" id="GO:0042826">
    <property type="term" value="F:histone deacetylase binding"/>
    <property type="evidence" value="ECO:0007669"/>
    <property type="project" value="TreeGrafter"/>
</dbReference>
<gene>
    <name evidence="4" type="ORF">MNOR_LOCUS5409</name>
</gene>
<name>A0AAV2PW43_MEGNR</name>
<comment type="caution">
    <text evidence="4">The sequence shown here is derived from an EMBL/GenBank/DDBJ whole genome shotgun (WGS) entry which is preliminary data.</text>
</comment>
<organism evidence="4 5">
    <name type="scientific">Meganyctiphanes norvegica</name>
    <name type="common">Northern krill</name>
    <name type="synonym">Thysanopoda norvegica</name>
    <dbReference type="NCBI Taxonomy" id="48144"/>
    <lineage>
        <taxon>Eukaryota</taxon>
        <taxon>Metazoa</taxon>
        <taxon>Ecdysozoa</taxon>
        <taxon>Arthropoda</taxon>
        <taxon>Crustacea</taxon>
        <taxon>Multicrustacea</taxon>
        <taxon>Malacostraca</taxon>
        <taxon>Eumalacostraca</taxon>
        <taxon>Eucarida</taxon>
        <taxon>Euphausiacea</taxon>
        <taxon>Euphausiidae</taxon>
        <taxon>Meganyctiphanes</taxon>
    </lineage>
</organism>
<dbReference type="Proteomes" id="UP001497623">
    <property type="component" value="Unassembled WGS sequence"/>
</dbReference>
<feature type="non-terminal residue" evidence="4">
    <location>
        <position position="354"/>
    </location>
</feature>
<dbReference type="GO" id="GO:0008168">
    <property type="term" value="F:methyltransferase activity"/>
    <property type="evidence" value="ECO:0007669"/>
    <property type="project" value="UniProtKB-KW"/>
</dbReference>
<dbReference type="GO" id="GO:0032259">
    <property type="term" value="P:methylation"/>
    <property type="evidence" value="ECO:0007669"/>
    <property type="project" value="UniProtKB-KW"/>
</dbReference>
<evidence type="ECO:0000256" key="2">
    <source>
        <dbReference type="ARBA" id="ARBA00022679"/>
    </source>
</evidence>
<accession>A0AAV2PW43</accession>